<dbReference type="SMART" id="SM00490">
    <property type="entry name" value="HELICc"/>
    <property type="match status" value="1"/>
</dbReference>
<dbReference type="Pfam" id="PF24473">
    <property type="entry name" value="CON_HrpB"/>
    <property type="match status" value="1"/>
</dbReference>
<organism evidence="7 8">
    <name type="scientific">Geomonas silvestris</name>
    <dbReference type="NCBI Taxonomy" id="2740184"/>
    <lineage>
        <taxon>Bacteria</taxon>
        <taxon>Pseudomonadati</taxon>
        <taxon>Thermodesulfobacteriota</taxon>
        <taxon>Desulfuromonadia</taxon>
        <taxon>Geobacterales</taxon>
        <taxon>Geobacteraceae</taxon>
        <taxon>Geomonas</taxon>
    </lineage>
</organism>
<name>A0A6V8MPQ2_9BACT</name>
<dbReference type="PROSITE" id="PS51192">
    <property type="entry name" value="HELICASE_ATP_BIND_1"/>
    <property type="match status" value="1"/>
</dbReference>
<dbReference type="Pfam" id="PF08482">
    <property type="entry name" value="HrpB_C"/>
    <property type="match status" value="1"/>
</dbReference>
<dbReference type="SUPFAM" id="SSF52540">
    <property type="entry name" value="P-loop containing nucleoside triphosphate hydrolases"/>
    <property type="match status" value="1"/>
</dbReference>
<keyword evidence="4" id="KW-0067">ATP-binding</keyword>
<dbReference type="SMART" id="SM00487">
    <property type="entry name" value="DEXDc"/>
    <property type="match status" value="1"/>
</dbReference>
<dbReference type="InterPro" id="IPR013689">
    <property type="entry name" value="RNA_helicase_ATP-dep_HrpB_C"/>
</dbReference>
<protein>
    <submittedName>
        <fullName evidence="7">ATP-dependent helicase HrpB</fullName>
    </submittedName>
</protein>
<dbReference type="PIRSF" id="PIRSF005496">
    <property type="entry name" value="ATP_hel_hrpB"/>
    <property type="match status" value="1"/>
</dbReference>
<dbReference type="PANTHER" id="PTHR43519">
    <property type="entry name" value="ATP-DEPENDENT RNA HELICASE HRPB"/>
    <property type="match status" value="1"/>
</dbReference>
<accession>A0A6V8MPQ2</accession>
<evidence type="ECO:0000256" key="1">
    <source>
        <dbReference type="ARBA" id="ARBA00022741"/>
    </source>
</evidence>
<dbReference type="Gene3D" id="1.20.120.1080">
    <property type="match status" value="1"/>
</dbReference>
<dbReference type="EMBL" id="BLXX01000025">
    <property type="protein sequence ID" value="GFO62036.1"/>
    <property type="molecule type" value="Genomic_DNA"/>
</dbReference>
<evidence type="ECO:0000259" key="5">
    <source>
        <dbReference type="PROSITE" id="PS51192"/>
    </source>
</evidence>
<dbReference type="RefSeq" id="WP_183356818.1">
    <property type="nucleotide sequence ID" value="NZ_BLXX01000025.1"/>
</dbReference>
<dbReference type="CDD" id="cd17990">
    <property type="entry name" value="DEXHc_HrpB"/>
    <property type="match status" value="1"/>
</dbReference>
<dbReference type="GO" id="GO:0016787">
    <property type="term" value="F:hydrolase activity"/>
    <property type="evidence" value="ECO:0007669"/>
    <property type="project" value="UniProtKB-KW"/>
</dbReference>
<dbReference type="InterPro" id="IPR049614">
    <property type="entry name" value="HrpB_DEXH"/>
</dbReference>
<evidence type="ECO:0000256" key="2">
    <source>
        <dbReference type="ARBA" id="ARBA00022801"/>
    </source>
</evidence>
<feature type="domain" description="Helicase ATP-binding" evidence="5">
    <location>
        <begin position="18"/>
        <end position="182"/>
    </location>
</feature>
<evidence type="ECO:0000256" key="4">
    <source>
        <dbReference type="ARBA" id="ARBA00022840"/>
    </source>
</evidence>
<dbReference type="CDD" id="cd18791">
    <property type="entry name" value="SF2_C_RHA"/>
    <property type="match status" value="1"/>
</dbReference>
<dbReference type="Pfam" id="PF04408">
    <property type="entry name" value="WHD_HA2"/>
    <property type="match status" value="1"/>
</dbReference>
<dbReference type="GO" id="GO:0003676">
    <property type="term" value="F:nucleic acid binding"/>
    <property type="evidence" value="ECO:0007669"/>
    <property type="project" value="InterPro"/>
</dbReference>
<dbReference type="FunFam" id="3.40.50.300:FF:002125">
    <property type="entry name" value="ATP-dependent helicase HrpB"/>
    <property type="match status" value="1"/>
</dbReference>
<proteinExistence type="predicted"/>
<dbReference type="Gene3D" id="3.40.50.300">
    <property type="entry name" value="P-loop containing nucleotide triphosphate hydrolases"/>
    <property type="match status" value="2"/>
</dbReference>
<dbReference type="InterPro" id="IPR010225">
    <property type="entry name" value="HrpB"/>
</dbReference>
<keyword evidence="2" id="KW-0378">Hydrolase</keyword>
<dbReference type="Proteomes" id="UP000556026">
    <property type="component" value="Unassembled WGS sequence"/>
</dbReference>
<dbReference type="InterPro" id="IPR027417">
    <property type="entry name" value="P-loop_NTPase"/>
</dbReference>
<dbReference type="InterPro" id="IPR048333">
    <property type="entry name" value="HA2_WH"/>
</dbReference>
<dbReference type="InterPro" id="IPR014001">
    <property type="entry name" value="Helicase_ATP-bd"/>
</dbReference>
<dbReference type="PROSITE" id="PS51194">
    <property type="entry name" value="HELICASE_CTER"/>
    <property type="match status" value="1"/>
</dbReference>
<dbReference type="Pfam" id="PF00271">
    <property type="entry name" value="Helicase_C"/>
    <property type="match status" value="1"/>
</dbReference>
<dbReference type="NCBIfam" id="TIGR01970">
    <property type="entry name" value="DEAH_box_HrpB"/>
    <property type="match status" value="1"/>
</dbReference>
<dbReference type="InterPro" id="IPR007502">
    <property type="entry name" value="Helicase-assoc_dom"/>
</dbReference>
<dbReference type="InterPro" id="IPR011545">
    <property type="entry name" value="DEAD/DEAH_box_helicase_dom"/>
</dbReference>
<dbReference type="AlphaFoldDB" id="A0A6V8MPQ2"/>
<keyword evidence="1" id="KW-0547">Nucleotide-binding</keyword>
<feature type="domain" description="Helicase C-terminal" evidence="6">
    <location>
        <begin position="208"/>
        <end position="369"/>
    </location>
</feature>
<keyword evidence="3 7" id="KW-0347">Helicase</keyword>
<evidence type="ECO:0000259" key="6">
    <source>
        <dbReference type="PROSITE" id="PS51194"/>
    </source>
</evidence>
<dbReference type="InterPro" id="IPR056329">
    <property type="entry name" value="CON_HrpB"/>
</dbReference>
<dbReference type="GO" id="GO:0004386">
    <property type="term" value="F:helicase activity"/>
    <property type="evidence" value="ECO:0007669"/>
    <property type="project" value="UniProtKB-KW"/>
</dbReference>
<dbReference type="GO" id="GO:0005524">
    <property type="term" value="F:ATP binding"/>
    <property type="evidence" value="ECO:0007669"/>
    <property type="project" value="UniProtKB-KW"/>
</dbReference>
<dbReference type="Pfam" id="PF00270">
    <property type="entry name" value="DEAD"/>
    <property type="match status" value="1"/>
</dbReference>
<gene>
    <name evidence="7" type="primary">hrpB</name>
    <name evidence="7" type="ORF">GMST_43610</name>
</gene>
<evidence type="ECO:0000313" key="8">
    <source>
        <dbReference type="Proteomes" id="UP000556026"/>
    </source>
</evidence>
<comment type="caution">
    <text evidence="7">The sequence shown here is derived from an EMBL/GenBank/DDBJ whole genome shotgun (WGS) entry which is preliminary data.</text>
</comment>
<dbReference type="SMART" id="SM00847">
    <property type="entry name" value="HA2"/>
    <property type="match status" value="1"/>
</dbReference>
<evidence type="ECO:0000313" key="7">
    <source>
        <dbReference type="EMBL" id="GFO62036.1"/>
    </source>
</evidence>
<keyword evidence="8" id="KW-1185">Reference proteome</keyword>
<reference evidence="8" key="1">
    <citation type="submission" date="2020-06" db="EMBL/GenBank/DDBJ databases">
        <title>Draft genomic sequence of Geomonas sp. Red330.</title>
        <authorList>
            <person name="Itoh H."/>
            <person name="Zhenxing X."/>
            <person name="Ushijima N."/>
            <person name="Masuda Y."/>
            <person name="Shiratori Y."/>
            <person name="Senoo K."/>
        </authorList>
    </citation>
    <scope>NUCLEOTIDE SEQUENCE [LARGE SCALE GENOMIC DNA]</scope>
    <source>
        <strain evidence="8">Red330</strain>
    </source>
</reference>
<sequence length="830" mass="89905">MSTKLPPTPIEEILPELLTALAGGNVAVLQAPPGAGKTTRVPLALLDSPFAAAGRIIMLEPRRLAAVNAARFMAQALGEELGQTVGFSIRFERKVSAATRIEVVTEGILARRLQSDPLLEGVCAVIFDEFHERSLTSDLSLALCRDVQLGLREDLRILVMSATLDAGPVAALLGGAPLISSVGRSFPVELRYLNAEPTTRLAETACAAVARAVKETRGDILVFLPGTGDIRRCERLVKDALPADLLVAPLYGDLPFAAQQQAIVPVPGRRKVVLATNIAETSLTIDGVRVVIDTGYSRQLRFDPSSGLNRLDTLRISAASAEQRAGRAGRQAPGVCYRLWTEHTQRTLLPFTPAEIKVSDLAPLALDLALWGVPDPAALSFLDAPPAAHLTEGRALLRSLGALDASGAITPLGRLMAALPMHPRLAAMLLAGESLGTPALACTLAALLSERDIMPRGTGSITDSDLLDRVEALERRLDPQASRNIERVAAYFRKALRAGEGGPRPDAAQVGELLMRAYPDRIARERSAGSGRYLMANGTGARLSSRSNVRNQQFVVAVEVEGAGAEAEIHLASGVSLEAVREGCAAAITRGRRVFWDEREGRVIARDEERLGALLLSERPAQARPEDLAEALVQGILSGRGLAGLNWTPEAQEFRNRVNFLARVLPDAGLTELSDQYLQEEIGTWLLPHLSGVRSLNALARVDLLQPLKGIFSWRELKLIDDEAPTHLSVPSGSRVRLSYPEHGEPFLAVKLQEMFGLAETPRVAQGRVPVLIHLLSPARRPIQVTADLKSFWNGAYREVCKELKGRYPRHPWPDDPWEAQATRHVKKRM</sequence>
<evidence type="ECO:0000256" key="3">
    <source>
        <dbReference type="ARBA" id="ARBA00022806"/>
    </source>
</evidence>
<dbReference type="PANTHER" id="PTHR43519:SF1">
    <property type="entry name" value="ATP-DEPENDENT RNA HELICASE HRPB"/>
    <property type="match status" value="1"/>
</dbReference>
<dbReference type="InterPro" id="IPR001650">
    <property type="entry name" value="Helicase_C-like"/>
</dbReference>